<feature type="compositionally biased region" description="Low complexity" evidence="15">
    <location>
        <begin position="242"/>
        <end position="274"/>
    </location>
</feature>
<feature type="region of interest" description="Disordered" evidence="15">
    <location>
        <begin position="1"/>
        <end position="274"/>
    </location>
</feature>
<feature type="transmembrane region" description="Helical" evidence="16">
    <location>
        <begin position="276"/>
        <end position="297"/>
    </location>
</feature>
<evidence type="ECO:0000256" key="1">
    <source>
        <dbReference type="ARBA" id="ARBA00004162"/>
    </source>
</evidence>
<dbReference type="PROSITE" id="PS50011">
    <property type="entry name" value="PROTEIN_KINASE_DOM"/>
    <property type="match status" value="1"/>
</dbReference>
<protein>
    <recommendedName>
        <fullName evidence="2">non-specific serine/threonine protein kinase</fullName>
        <ecNumber evidence="2">2.7.11.1</ecNumber>
    </recommendedName>
</protein>
<organism evidence="18 19">
    <name type="scientific">Ziziphus jujuba</name>
    <name type="common">Chinese jujube</name>
    <name type="synonym">Ziziphus sativa</name>
    <dbReference type="NCBI Taxonomy" id="326968"/>
    <lineage>
        <taxon>Eukaryota</taxon>
        <taxon>Viridiplantae</taxon>
        <taxon>Streptophyta</taxon>
        <taxon>Embryophyta</taxon>
        <taxon>Tracheophyta</taxon>
        <taxon>Spermatophyta</taxon>
        <taxon>Magnoliopsida</taxon>
        <taxon>eudicotyledons</taxon>
        <taxon>Gunneridae</taxon>
        <taxon>Pentapetalae</taxon>
        <taxon>rosids</taxon>
        <taxon>fabids</taxon>
        <taxon>Rosales</taxon>
        <taxon>Rhamnaceae</taxon>
        <taxon>Paliureae</taxon>
        <taxon>Ziziphus</taxon>
    </lineage>
</organism>
<evidence type="ECO:0000256" key="2">
    <source>
        <dbReference type="ARBA" id="ARBA00012513"/>
    </source>
</evidence>
<name>A0ABM3I818_ZIZJJ</name>
<sequence>MSDSDDENLIPPSQQQDSSDSETTPPSSEDSSGSPPPPEDTADQSSLSSSSPPPDSSSSSPAPPDNESSSSSSPPPPVDENASSSPPPPSKSGSPSKLASPPPSAGSPPPPPPPETTTSSPPPPPILSPPLTSPPPKSSSSSSASPPPPSPTPSTTPPPSSTSPPPPILTTTSVNPENPPPPFQPPPPPLDPTAPPTTPVSPPAVPAATPPATVTPSPPIELSPPSSGAAAAATRSPPPSNHTPTSSSNPTNSLSKTDSSSKSSSGSGGSSSNTGAIVGGTVAGIVVIALIAAIFLTTRRKKRKGNKEVYTTGHYAPPGNFSMESDNHGYYSGQHPQQQQQQQFSYAYSGPADQTHFASQVLPPPAHSSIGIGYGSQRGNGYYHGGGGHESDVISGTCSHFTYEELMEITHGFDRKNIIGEGGFGSVYKGWLPDGKVVAVKQLKAGSGQGEREFRAEVEIISRVHHRHLVSLVGYCISDQQRLLIYEFLPNKTLEHHLHNDRLPVLEWTKRLKIALGSAKGLAYLHEDCHPKIIHRDIKTSNILLDDAFEAQVSDFGLAKLSNDTNTHVSTRVMGTFGYMAPEYATSGKLTDRSDVFSFGVVLLELITGRKPVDPTQPLGDESLVEWARPHLLHALETGDLSELVDPRLGKQYVQSEMFRMVEAAAACVRHSAPKRPRMVQVVRALDCEGEASDLSNGVKYGQSTVYDSGQYSEDIMRFRRMALGSIESLEYDMYSGEFNSTVISGPQNEWKIDSSGESETLSFTGGNGERRISNSQSNVGSRRL</sequence>
<dbReference type="PANTHER" id="PTHR47982">
    <property type="entry name" value="PROLINE-RICH RECEPTOR-LIKE PROTEIN KINASE PERK4"/>
    <property type="match status" value="1"/>
</dbReference>
<feature type="compositionally biased region" description="Pro residues" evidence="15">
    <location>
        <begin position="145"/>
        <end position="168"/>
    </location>
</feature>
<keyword evidence="9 14" id="KW-0067">ATP-binding</keyword>
<evidence type="ECO:0000256" key="16">
    <source>
        <dbReference type="SAM" id="Phobius"/>
    </source>
</evidence>
<feature type="compositionally biased region" description="Polar residues" evidence="15">
    <location>
        <begin position="774"/>
        <end position="785"/>
    </location>
</feature>
<evidence type="ECO:0000313" key="18">
    <source>
        <dbReference type="Proteomes" id="UP001652623"/>
    </source>
</evidence>
<dbReference type="InterPro" id="IPR011009">
    <property type="entry name" value="Kinase-like_dom_sf"/>
</dbReference>
<feature type="domain" description="Protein kinase" evidence="17">
    <location>
        <begin position="413"/>
        <end position="695"/>
    </location>
</feature>
<comment type="catalytic activity">
    <reaction evidence="13">
        <text>L-seryl-[protein] + ATP = O-phospho-L-seryl-[protein] + ADP + H(+)</text>
        <dbReference type="Rhea" id="RHEA:17989"/>
        <dbReference type="Rhea" id="RHEA-COMP:9863"/>
        <dbReference type="Rhea" id="RHEA-COMP:11604"/>
        <dbReference type="ChEBI" id="CHEBI:15378"/>
        <dbReference type="ChEBI" id="CHEBI:29999"/>
        <dbReference type="ChEBI" id="CHEBI:30616"/>
        <dbReference type="ChEBI" id="CHEBI:83421"/>
        <dbReference type="ChEBI" id="CHEBI:456216"/>
        <dbReference type="EC" id="2.7.11.1"/>
    </reaction>
</comment>
<keyword evidence="3" id="KW-1003">Cell membrane</keyword>
<evidence type="ECO:0000256" key="10">
    <source>
        <dbReference type="ARBA" id="ARBA00022989"/>
    </source>
</evidence>
<feature type="compositionally biased region" description="Polar residues" evidence="15">
    <location>
        <begin position="756"/>
        <end position="765"/>
    </location>
</feature>
<dbReference type="InterPro" id="IPR047117">
    <property type="entry name" value="PERK1-13-like"/>
</dbReference>
<dbReference type="SMART" id="SM00220">
    <property type="entry name" value="S_TKc"/>
    <property type="match status" value="1"/>
</dbReference>
<comment type="catalytic activity">
    <reaction evidence="12">
        <text>L-threonyl-[protein] + ATP = O-phospho-L-threonyl-[protein] + ADP + H(+)</text>
        <dbReference type="Rhea" id="RHEA:46608"/>
        <dbReference type="Rhea" id="RHEA-COMP:11060"/>
        <dbReference type="Rhea" id="RHEA-COMP:11605"/>
        <dbReference type="ChEBI" id="CHEBI:15378"/>
        <dbReference type="ChEBI" id="CHEBI:30013"/>
        <dbReference type="ChEBI" id="CHEBI:30616"/>
        <dbReference type="ChEBI" id="CHEBI:61977"/>
        <dbReference type="ChEBI" id="CHEBI:456216"/>
        <dbReference type="EC" id="2.7.11.1"/>
    </reaction>
</comment>
<evidence type="ECO:0000256" key="15">
    <source>
        <dbReference type="SAM" id="MobiDB-lite"/>
    </source>
</evidence>
<dbReference type="InterPro" id="IPR017441">
    <property type="entry name" value="Protein_kinase_ATP_BS"/>
</dbReference>
<dbReference type="PROSITE" id="PS00108">
    <property type="entry name" value="PROTEIN_KINASE_ST"/>
    <property type="match status" value="1"/>
</dbReference>
<feature type="compositionally biased region" description="Low complexity" evidence="15">
    <location>
        <begin position="45"/>
        <end position="72"/>
    </location>
</feature>
<dbReference type="PANTHER" id="PTHR47982:SF44">
    <property type="entry name" value="PROLINE-RICH RECEPTOR-LIKE PROTEIN KINASE PERK13-RELATED"/>
    <property type="match status" value="1"/>
</dbReference>
<evidence type="ECO:0000256" key="6">
    <source>
        <dbReference type="ARBA" id="ARBA00022692"/>
    </source>
</evidence>
<evidence type="ECO:0000256" key="8">
    <source>
        <dbReference type="ARBA" id="ARBA00022777"/>
    </source>
</evidence>
<keyword evidence="10 16" id="KW-1133">Transmembrane helix</keyword>
<keyword evidence="4" id="KW-0723">Serine/threonine-protein kinase</keyword>
<evidence type="ECO:0000256" key="3">
    <source>
        <dbReference type="ARBA" id="ARBA00022475"/>
    </source>
</evidence>
<dbReference type="InterPro" id="IPR000719">
    <property type="entry name" value="Prot_kinase_dom"/>
</dbReference>
<feature type="region of interest" description="Disordered" evidence="15">
    <location>
        <begin position="301"/>
        <end position="340"/>
    </location>
</feature>
<dbReference type="InterPro" id="IPR001245">
    <property type="entry name" value="Ser-Thr/Tyr_kinase_cat_dom"/>
</dbReference>
<feature type="compositionally biased region" description="Low complexity" evidence="15">
    <location>
        <begin position="13"/>
        <end position="33"/>
    </location>
</feature>
<dbReference type="Gene3D" id="1.10.510.10">
    <property type="entry name" value="Transferase(Phosphotransferase) domain 1"/>
    <property type="match status" value="1"/>
</dbReference>
<comment type="subcellular location">
    <subcellularLocation>
        <location evidence="1">Cell membrane</location>
        <topology evidence="1">Single-pass membrane protein</topology>
    </subcellularLocation>
</comment>
<dbReference type="Proteomes" id="UP001652623">
    <property type="component" value="Chromosome 12"/>
</dbReference>
<evidence type="ECO:0000256" key="12">
    <source>
        <dbReference type="ARBA" id="ARBA00047899"/>
    </source>
</evidence>
<dbReference type="InterPro" id="IPR008271">
    <property type="entry name" value="Ser/Thr_kinase_AS"/>
</dbReference>
<evidence type="ECO:0000313" key="19">
    <source>
        <dbReference type="RefSeq" id="XP_048322798.2"/>
    </source>
</evidence>
<gene>
    <name evidence="19" type="primary">LOC107428660</name>
</gene>
<reference evidence="19" key="1">
    <citation type="submission" date="2025-08" db="UniProtKB">
        <authorList>
            <consortium name="RefSeq"/>
        </authorList>
    </citation>
    <scope>IDENTIFICATION</scope>
    <source>
        <tissue evidence="19">Seedling</tissue>
    </source>
</reference>
<keyword evidence="5" id="KW-0808">Transferase</keyword>
<keyword evidence="11 16" id="KW-0472">Membrane</keyword>
<feature type="compositionally biased region" description="Pro residues" evidence="15">
    <location>
        <begin position="100"/>
        <end position="137"/>
    </location>
</feature>
<dbReference type="Pfam" id="PF07714">
    <property type="entry name" value="PK_Tyr_Ser-Thr"/>
    <property type="match status" value="1"/>
</dbReference>
<feature type="region of interest" description="Disordered" evidence="15">
    <location>
        <begin position="746"/>
        <end position="785"/>
    </location>
</feature>
<dbReference type="PRINTS" id="PR01217">
    <property type="entry name" value="PRICHEXTENSN"/>
</dbReference>
<evidence type="ECO:0000256" key="13">
    <source>
        <dbReference type="ARBA" id="ARBA00048679"/>
    </source>
</evidence>
<keyword evidence="8" id="KW-0418">Kinase</keyword>
<dbReference type="EC" id="2.7.11.1" evidence="2"/>
<evidence type="ECO:0000256" key="4">
    <source>
        <dbReference type="ARBA" id="ARBA00022527"/>
    </source>
</evidence>
<feature type="compositionally biased region" description="Low complexity" evidence="15">
    <location>
        <begin position="223"/>
        <end position="235"/>
    </location>
</feature>
<dbReference type="CDD" id="cd12087">
    <property type="entry name" value="TM_EGFR-like"/>
    <property type="match status" value="1"/>
</dbReference>
<proteinExistence type="predicted"/>
<evidence type="ECO:0000256" key="14">
    <source>
        <dbReference type="PROSITE-ProRule" id="PRU10141"/>
    </source>
</evidence>
<evidence type="ECO:0000259" key="17">
    <source>
        <dbReference type="PROSITE" id="PS50011"/>
    </source>
</evidence>
<dbReference type="RefSeq" id="XP_048322798.2">
    <property type="nucleotide sequence ID" value="XM_048466841.2"/>
</dbReference>
<dbReference type="PROSITE" id="PS00107">
    <property type="entry name" value="PROTEIN_KINASE_ATP"/>
    <property type="match status" value="1"/>
</dbReference>
<keyword evidence="7 14" id="KW-0547">Nucleotide-binding</keyword>
<evidence type="ECO:0000256" key="7">
    <source>
        <dbReference type="ARBA" id="ARBA00022741"/>
    </source>
</evidence>
<feature type="compositionally biased region" description="Pro residues" evidence="15">
    <location>
        <begin position="177"/>
        <end position="209"/>
    </location>
</feature>
<keyword evidence="18" id="KW-1185">Reference proteome</keyword>
<dbReference type="GeneID" id="107428660"/>
<accession>A0ABM3I818</accession>
<dbReference type="SUPFAM" id="SSF56112">
    <property type="entry name" value="Protein kinase-like (PK-like)"/>
    <property type="match status" value="1"/>
</dbReference>
<evidence type="ECO:0000256" key="5">
    <source>
        <dbReference type="ARBA" id="ARBA00022679"/>
    </source>
</evidence>
<evidence type="ECO:0000256" key="9">
    <source>
        <dbReference type="ARBA" id="ARBA00022840"/>
    </source>
</evidence>
<feature type="binding site" evidence="14">
    <location>
        <position position="441"/>
    </location>
    <ligand>
        <name>ATP</name>
        <dbReference type="ChEBI" id="CHEBI:30616"/>
    </ligand>
</feature>
<dbReference type="CDD" id="cd14066">
    <property type="entry name" value="STKc_IRAK"/>
    <property type="match status" value="1"/>
</dbReference>
<keyword evidence="6 16" id="KW-0812">Transmembrane</keyword>
<evidence type="ECO:0000256" key="11">
    <source>
        <dbReference type="ARBA" id="ARBA00023136"/>
    </source>
</evidence>
<dbReference type="Gene3D" id="3.30.200.20">
    <property type="entry name" value="Phosphorylase Kinase, domain 1"/>
    <property type="match status" value="1"/>
</dbReference>